<dbReference type="RefSeq" id="XP_040722653.1">
    <property type="nucleotide sequence ID" value="XM_040870075.1"/>
</dbReference>
<dbReference type="PANTHER" id="PTHR24210">
    <property type="entry name" value="LIM DOMAIN-CONTAINING PROTEIN"/>
    <property type="match status" value="1"/>
</dbReference>
<keyword evidence="8" id="KW-1185">Reference proteome</keyword>
<accession>A0A1Y2EXT8</accession>
<feature type="region of interest" description="Disordered" evidence="5">
    <location>
        <begin position="47"/>
        <end position="83"/>
    </location>
</feature>
<dbReference type="InterPro" id="IPR017351">
    <property type="entry name" value="PINCH-1-4-like"/>
</dbReference>
<feature type="region of interest" description="Disordered" evidence="5">
    <location>
        <begin position="464"/>
        <end position="524"/>
    </location>
</feature>
<feature type="region of interest" description="Disordered" evidence="5">
    <location>
        <begin position="421"/>
        <end position="445"/>
    </location>
</feature>
<protein>
    <recommendedName>
        <fullName evidence="6">LIM zinc-binding domain-containing protein</fullName>
    </recommendedName>
</protein>
<feature type="region of interest" description="Disordered" evidence="5">
    <location>
        <begin position="103"/>
        <end position="170"/>
    </location>
</feature>
<feature type="compositionally biased region" description="Basic and acidic residues" evidence="5">
    <location>
        <begin position="218"/>
        <end position="227"/>
    </location>
</feature>
<evidence type="ECO:0000256" key="5">
    <source>
        <dbReference type="SAM" id="MobiDB-lite"/>
    </source>
</evidence>
<feature type="domain" description="LIM zinc-binding" evidence="6">
    <location>
        <begin position="530"/>
        <end position="595"/>
    </location>
</feature>
<name>A0A1Y2EXT8_PROLT</name>
<dbReference type="STRING" id="56484.A0A1Y2EXT8"/>
<keyword evidence="2 4" id="KW-0862">Zinc</keyword>
<dbReference type="SMART" id="SM00132">
    <property type="entry name" value="LIM"/>
    <property type="match status" value="1"/>
</dbReference>
<dbReference type="AlphaFoldDB" id="A0A1Y2EXT8"/>
<evidence type="ECO:0000256" key="2">
    <source>
        <dbReference type="ARBA" id="ARBA00022833"/>
    </source>
</evidence>
<reference evidence="7 8" key="1">
    <citation type="submission" date="2016-07" db="EMBL/GenBank/DDBJ databases">
        <title>Pervasive Adenine N6-methylation of Active Genes in Fungi.</title>
        <authorList>
            <consortium name="DOE Joint Genome Institute"/>
            <person name="Mondo S.J."/>
            <person name="Dannebaum R.O."/>
            <person name="Kuo R.C."/>
            <person name="Labutti K."/>
            <person name="Haridas S."/>
            <person name="Kuo A."/>
            <person name="Salamov A."/>
            <person name="Ahrendt S.R."/>
            <person name="Lipzen A."/>
            <person name="Sullivan W."/>
            <person name="Andreopoulos W.B."/>
            <person name="Clum A."/>
            <person name="Lindquist E."/>
            <person name="Daum C."/>
            <person name="Ramamoorthy G.K."/>
            <person name="Gryganskyi A."/>
            <person name="Culley D."/>
            <person name="Magnuson J.K."/>
            <person name="James T.Y."/>
            <person name="O'Malley M.A."/>
            <person name="Stajich J.E."/>
            <person name="Spatafora J.W."/>
            <person name="Visel A."/>
            <person name="Grigoriev I.V."/>
        </authorList>
    </citation>
    <scope>NUCLEOTIDE SEQUENCE [LARGE SCALE GENOMIC DNA]</scope>
    <source>
        <strain evidence="7 8">12-1054</strain>
    </source>
</reference>
<dbReference type="InterPro" id="IPR001781">
    <property type="entry name" value="Znf_LIM"/>
</dbReference>
<evidence type="ECO:0000256" key="1">
    <source>
        <dbReference type="ARBA" id="ARBA00022723"/>
    </source>
</evidence>
<feature type="region of interest" description="Disordered" evidence="5">
    <location>
        <begin position="279"/>
        <end position="348"/>
    </location>
</feature>
<evidence type="ECO:0000256" key="3">
    <source>
        <dbReference type="ARBA" id="ARBA00023038"/>
    </source>
</evidence>
<dbReference type="PROSITE" id="PS00478">
    <property type="entry name" value="LIM_DOMAIN_1"/>
    <property type="match status" value="1"/>
</dbReference>
<evidence type="ECO:0000259" key="6">
    <source>
        <dbReference type="PROSITE" id="PS50023"/>
    </source>
</evidence>
<proteinExistence type="predicted"/>
<dbReference type="PANTHER" id="PTHR24210:SF14">
    <property type="entry name" value="LIM ZINC-BINDING DOMAIN-CONTAINING PROTEIN"/>
    <property type="match status" value="1"/>
</dbReference>
<feature type="compositionally biased region" description="Basic and acidic residues" evidence="5">
    <location>
        <begin position="137"/>
        <end position="147"/>
    </location>
</feature>
<dbReference type="Proteomes" id="UP000193685">
    <property type="component" value="Unassembled WGS sequence"/>
</dbReference>
<dbReference type="CDD" id="cd09397">
    <property type="entry name" value="LIM1_UF1"/>
    <property type="match status" value="1"/>
</dbReference>
<feature type="compositionally biased region" description="Basic and acidic residues" evidence="5">
    <location>
        <begin position="425"/>
        <end position="434"/>
    </location>
</feature>
<sequence length="662" mass="72247">MDASRISQVLPTLKCSKCGAAMRLDAVGDHICETLPTSRMPAIIEMSPAQQSRPPGRPDTASSRHYHEGHAWPSQLQERSREQLPKHVEADAVLGRLNTLSRPLNQQRFAGPPKAARAGPVQMRDPRMTVMPLRAHPHYEHREDDVRSVASRGSNRSQGSQRSGGSAGRLRISEPLDDALASMDSGPFGIAGVASRLDPTVFVAPEFVNQTKKPSQRGHQDEWRDQGARNPPARRYMSASSQDYAYEQRLPSRPSTAGSQHSGHGLQLDRTQMHFQYDQEERPRTATRQVPPRQPQQRDPYARYGPDSVPAPSRLQLAPLASVRPPASQEQRHIRQDTSSSLGTVMTSRSGVSVRSSISSATPETVIAVLPPTVAEEQYVAPSLLKDKAARTQKHIQAAALPRSGTTESFDRLLADIGASIDELQPPREMKDPQDVGGSPSSHYSPVPAAVDAVRSTPRVVWSAQAPASMQDGHDRREETMPVPRMLGSPASLRSKETMKSQTSSEESFQQQTAPKPTTQPTPKATATSVACRACKQPIKQGQKSVSSKDGKLTGKYHKDCFRCTTCFCLFPAGDFYVFDDRPYCGQHYHAANGSLCDVCGTGVEGACVADGTKRWHATCFERKQQKAHGRQGTQQTSTSKTALPAGVAVLAGGRHGSYDHF</sequence>
<evidence type="ECO:0000256" key="4">
    <source>
        <dbReference type="PROSITE-ProRule" id="PRU00125"/>
    </source>
</evidence>
<keyword evidence="1 4" id="KW-0479">Metal-binding</keyword>
<dbReference type="GeneID" id="63786674"/>
<comment type="caution">
    <text evidence="7">The sequence shown here is derived from an EMBL/GenBank/DDBJ whole genome shotgun (WGS) entry which is preliminary data.</text>
</comment>
<gene>
    <name evidence="7" type="ORF">BCR37DRAFT_383531</name>
</gene>
<evidence type="ECO:0000313" key="7">
    <source>
        <dbReference type="EMBL" id="ORY76390.1"/>
    </source>
</evidence>
<feature type="compositionally biased region" description="Polar residues" evidence="5">
    <location>
        <begin position="337"/>
        <end position="347"/>
    </location>
</feature>
<dbReference type="GO" id="GO:0046872">
    <property type="term" value="F:metal ion binding"/>
    <property type="evidence" value="ECO:0007669"/>
    <property type="project" value="UniProtKB-KW"/>
</dbReference>
<feature type="region of interest" description="Disordered" evidence="5">
    <location>
        <begin position="207"/>
        <end position="239"/>
    </location>
</feature>
<dbReference type="Gene3D" id="2.10.110.10">
    <property type="entry name" value="Cysteine Rich Protein"/>
    <property type="match status" value="2"/>
</dbReference>
<keyword evidence="3 4" id="KW-0440">LIM domain</keyword>
<dbReference type="SUPFAM" id="SSF57716">
    <property type="entry name" value="Glucocorticoid receptor-like (DNA-binding domain)"/>
    <property type="match status" value="1"/>
</dbReference>
<dbReference type="EMBL" id="MCFI01000023">
    <property type="protein sequence ID" value="ORY76390.1"/>
    <property type="molecule type" value="Genomic_DNA"/>
</dbReference>
<dbReference type="OrthoDB" id="1112565at2759"/>
<organism evidence="7 8">
    <name type="scientific">Protomyces lactucae-debilis</name>
    <dbReference type="NCBI Taxonomy" id="2754530"/>
    <lineage>
        <taxon>Eukaryota</taxon>
        <taxon>Fungi</taxon>
        <taxon>Dikarya</taxon>
        <taxon>Ascomycota</taxon>
        <taxon>Taphrinomycotina</taxon>
        <taxon>Taphrinomycetes</taxon>
        <taxon>Taphrinales</taxon>
        <taxon>Protomycetaceae</taxon>
        <taxon>Protomyces</taxon>
    </lineage>
</organism>
<dbReference type="Pfam" id="PF00412">
    <property type="entry name" value="LIM"/>
    <property type="match status" value="1"/>
</dbReference>
<feature type="compositionally biased region" description="Low complexity" evidence="5">
    <location>
        <begin position="501"/>
        <end position="524"/>
    </location>
</feature>
<dbReference type="GO" id="GO:0030695">
    <property type="term" value="F:GTPase regulator activity"/>
    <property type="evidence" value="ECO:0007669"/>
    <property type="project" value="UniProtKB-ARBA"/>
</dbReference>
<feature type="compositionally biased region" description="Low complexity" evidence="5">
    <location>
        <begin position="150"/>
        <end position="170"/>
    </location>
</feature>
<feature type="compositionally biased region" description="Low complexity" evidence="5">
    <location>
        <begin position="286"/>
        <end position="304"/>
    </location>
</feature>
<evidence type="ECO:0000313" key="8">
    <source>
        <dbReference type="Proteomes" id="UP000193685"/>
    </source>
</evidence>
<dbReference type="PROSITE" id="PS50023">
    <property type="entry name" value="LIM_DOMAIN_2"/>
    <property type="match status" value="1"/>
</dbReference>